<dbReference type="InterPro" id="IPR014284">
    <property type="entry name" value="RNA_pol_sigma-70_dom"/>
</dbReference>
<gene>
    <name evidence="7" type="ORF">I6I07_00480</name>
</gene>
<dbReference type="SUPFAM" id="SSF88946">
    <property type="entry name" value="Sigma2 domain of RNA polymerase sigma factors"/>
    <property type="match status" value="1"/>
</dbReference>
<dbReference type="InterPro" id="IPR013325">
    <property type="entry name" value="RNA_pol_sigma_r2"/>
</dbReference>
<protein>
    <submittedName>
        <fullName evidence="7">Sigma-70 family RNA polymerase sigma factor</fullName>
    </submittedName>
</protein>
<feature type="domain" description="RNA polymerase sigma-70 region 2" evidence="5">
    <location>
        <begin position="15"/>
        <end position="77"/>
    </location>
</feature>
<evidence type="ECO:0000256" key="3">
    <source>
        <dbReference type="ARBA" id="ARBA00023082"/>
    </source>
</evidence>
<evidence type="ECO:0000259" key="5">
    <source>
        <dbReference type="Pfam" id="PF04542"/>
    </source>
</evidence>
<keyword evidence="2" id="KW-0805">Transcription regulation</keyword>
<dbReference type="NCBIfam" id="TIGR02937">
    <property type="entry name" value="sigma70-ECF"/>
    <property type="match status" value="1"/>
</dbReference>
<organism evidence="7 8">
    <name type="scientific">Achromobacter deleyi</name>
    <dbReference type="NCBI Taxonomy" id="1353891"/>
    <lineage>
        <taxon>Bacteria</taxon>
        <taxon>Pseudomonadati</taxon>
        <taxon>Pseudomonadota</taxon>
        <taxon>Betaproteobacteria</taxon>
        <taxon>Burkholderiales</taxon>
        <taxon>Alcaligenaceae</taxon>
        <taxon>Achromobacter</taxon>
    </lineage>
</organism>
<dbReference type="Gene3D" id="1.10.10.10">
    <property type="entry name" value="Winged helix-like DNA-binding domain superfamily/Winged helix DNA-binding domain"/>
    <property type="match status" value="1"/>
</dbReference>
<feature type="domain" description="RNA polymerase sigma factor 70 region 4 type 2" evidence="6">
    <location>
        <begin position="113"/>
        <end position="161"/>
    </location>
</feature>
<dbReference type="Gene3D" id="1.10.1740.10">
    <property type="match status" value="1"/>
</dbReference>
<dbReference type="InterPro" id="IPR036388">
    <property type="entry name" value="WH-like_DNA-bd_sf"/>
</dbReference>
<evidence type="ECO:0000256" key="4">
    <source>
        <dbReference type="ARBA" id="ARBA00023163"/>
    </source>
</evidence>
<proteinExistence type="inferred from homology"/>
<sequence>MSGQGLATLRRLVAERYDALRRQVARRLGGASDLAGDALHDAYLRLSARDDLDAVRHPQTYLVNTAVHVAIDRIRQDVRLLSESEVGEFFDIEDSVPGPENVAESRSDMDHMLKALDTLTPRQRDILIAARVEGLSRPDLAKRWGISVRLVGRELQTAHEHCVQAMRRGRD</sequence>
<keyword evidence="4" id="KW-0804">Transcription</keyword>
<comment type="similarity">
    <text evidence="1">Belongs to the sigma-70 factor family. ECF subfamily.</text>
</comment>
<dbReference type="EMBL" id="CP065997">
    <property type="protein sequence ID" value="QQB35149.1"/>
    <property type="molecule type" value="Genomic_DNA"/>
</dbReference>
<dbReference type="Pfam" id="PF04542">
    <property type="entry name" value="Sigma70_r2"/>
    <property type="match status" value="1"/>
</dbReference>
<dbReference type="InterPro" id="IPR013324">
    <property type="entry name" value="RNA_pol_sigma_r3/r4-like"/>
</dbReference>
<evidence type="ECO:0000259" key="6">
    <source>
        <dbReference type="Pfam" id="PF08281"/>
    </source>
</evidence>
<evidence type="ECO:0000313" key="8">
    <source>
        <dbReference type="Proteomes" id="UP000595231"/>
    </source>
</evidence>
<keyword evidence="3" id="KW-0731">Sigma factor</keyword>
<dbReference type="PANTHER" id="PTHR43133">
    <property type="entry name" value="RNA POLYMERASE ECF-TYPE SIGMA FACTO"/>
    <property type="match status" value="1"/>
</dbReference>
<dbReference type="SUPFAM" id="SSF88659">
    <property type="entry name" value="Sigma3 and sigma4 domains of RNA polymerase sigma factors"/>
    <property type="match status" value="1"/>
</dbReference>
<dbReference type="InterPro" id="IPR039425">
    <property type="entry name" value="RNA_pol_sigma-70-like"/>
</dbReference>
<accession>A0A7T4E4I1</accession>
<dbReference type="GO" id="GO:0006352">
    <property type="term" value="P:DNA-templated transcription initiation"/>
    <property type="evidence" value="ECO:0007669"/>
    <property type="project" value="InterPro"/>
</dbReference>
<dbReference type="GO" id="GO:0016987">
    <property type="term" value="F:sigma factor activity"/>
    <property type="evidence" value="ECO:0007669"/>
    <property type="project" value="UniProtKB-KW"/>
</dbReference>
<evidence type="ECO:0000256" key="1">
    <source>
        <dbReference type="ARBA" id="ARBA00010641"/>
    </source>
</evidence>
<dbReference type="GO" id="GO:0003677">
    <property type="term" value="F:DNA binding"/>
    <property type="evidence" value="ECO:0007669"/>
    <property type="project" value="InterPro"/>
</dbReference>
<dbReference type="Pfam" id="PF08281">
    <property type="entry name" value="Sigma70_r4_2"/>
    <property type="match status" value="1"/>
</dbReference>
<evidence type="ECO:0000313" key="7">
    <source>
        <dbReference type="EMBL" id="QQB35149.1"/>
    </source>
</evidence>
<dbReference type="InterPro" id="IPR013249">
    <property type="entry name" value="RNA_pol_sigma70_r4_t2"/>
</dbReference>
<reference evidence="7 8" key="1">
    <citation type="submission" date="2020-12" db="EMBL/GenBank/DDBJ databases">
        <title>FDA dAtabase for Regulatory Grade micrObial Sequences (FDA-ARGOS): Supporting development and validation of Infectious Disease Dx tests.</title>
        <authorList>
            <person name="Sproer C."/>
            <person name="Gronow S."/>
            <person name="Severitt S."/>
            <person name="Schroder I."/>
            <person name="Tallon L."/>
            <person name="Sadzewicz L."/>
            <person name="Zhao X."/>
            <person name="Boylan J."/>
            <person name="Ott S."/>
            <person name="Bowen H."/>
            <person name="Vavikolanu K."/>
            <person name="Mehta A."/>
            <person name="Aluvathingal J."/>
            <person name="Nadendla S."/>
            <person name="Lowell S."/>
            <person name="Myers T."/>
            <person name="Yan Y."/>
            <person name="Sichtig H."/>
        </authorList>
    </citation>
    <scope>NUCLEOTIDE SEQUENCE [LARGE SCALE GENOMIC DNA]</scope>
    <source>
        <strain evidence="7 8">FDAARGOS_1050</strain>
    </source>
</reference>
<dbReference type="AlphaFoldDB" id="A0A7T4E4I1"/>
<evidence type="ECO:0000256" key="2">
    <source>
        <dbReference type="ARBA" id="ARBA00023015"/>
    </source>
</evidence>
<dbReference type="InterPro" id="IPR007627">
    <property type="entry name" value="RNA_pol_sigma70_r2"/>
</dbReference>
<dbReference type="PANTHER" id="PTHR43133:SF63">
    <property type="entry name" value="RNA POLYMERASE SIGMA FACTOR FECI-RELATED"/>
    <property type="match status" value="1"/>
</dbReference>
<dbReference type="RefSeq" id="WP_198485315.1">
    <property type="nucleotide sequence ID" value="NZ_CP065997.1"/>
</dbReference>
<name>A0A7T4E4I1_9BURK</name>
<dbReference type="Proteomes" id="UP000595231">
    <property type="component" value="Chromosome"/>
</dbReference>